<dbReference type="InParanoid" id="A0A7M7LJX0"/>
<proteinExistence type="predicted"/>
<evidence type="ECO:0000313" key="2">
    <source>
        <dbReference type="Proteomes" id="UP000002358"/>
    </source>
</evidence>
<name>A0A7M7LJX0_NASVI</name>
<accession>A0A7M7LJX0</accession>
<dbReference type="RefSeq" id="XP_001607346.3">
    <property type="nucleotide sequence ID" value="XM_001607296.4"/>
</dbReference>
<dbReference type="Proteomes" id="UP000002358">
    <property type="component" value="Chromosome 2"/>
</dbReference>
<dbReference type="GeneID" id="100114012"/>
<dbReference type="KEGG" id="nvi:100114012"/>
<evidence type="ECO:0000313" key="1">
    <source>
        <dbReference type="EnsemblMetazoa" id="XP_001607346"/>
    </source>
</evidence>
<keyword evidence="2" id="KW-1185">Reference proteome</keyword>
<sequence length="420" mass="46472">MLVSFSDDVIKTEVEDCSDNTNSFPRGFSLHAHIRERNTCSVLWTRVQIAVLRVAETFSLEATAKMGRVHLILSCLVIAAEAVLSAQQYRAAVILDLYNEKLNFFDSFLSPSGVDGLLLSEESVSLETVKTLRQAWIPYMTLRGQIISWCTEVNSIIEGLDPRPNQPNFASNVRDALNQMKGYFDSITTNGAPGQNVEEEYQAVITIAGGVRKLEVIKGRTPNNIDKQLSSLLAKSKFETNVTENIRLTGLDGKLSHAKNITAEALTAISSAANDGFDREKMIAKCRPILGQMSTSRTSPAQYAPLPQRIVPSPKDSLRIYPNSCGGTLGLHKTSTCEAVLSKSTMERLRKLYRTDASVSDYFNAIGQSGSSSKCNYRMKSFIKHSYMSWAYEIDEITSRQSLVISICLNSNLPVQVTRT</sequence>
<dbReference type="EnsemblMetazoa" id="XM_001607296">
    <property type="protein sequence ID" value="XP_001607346"/>
    <property type="gene ID" value="LOC100114012"/>
</dbReference>
<reference evidence="1" key="1">
    <citation type="submission" date="2021-01" db="UniProtKB">
        <authorList>
            <consortium name="EnsemblMetazoa"/>
        </authorList>
    </citation>
    <scope>IDENTIFICATION</scope>
</reference>
<protein>
    <submittedName>
        <fullName evidence="1">Uncharacterized protein</fullName>
    </submittedName>
</protein>
<dbReference type="AlphaFoldDB" id="A0A7M7LJX0"/>
<dbReference type="OrthoDB" id="8123553at2759"/>
<organism evidence="1 2">
    <name type="scientific">Nasonia vitripennis</name>
    <name type="common">Parasitic wasp</name>
    <dbReference type="NCBI Taxonomy" id="7425"/>
    <lineage>
        <taxon>Eukaryota</taxon>
        <taxon>Metazoa</taxon>
        <taxon>Ecdysozoa</taxon>
        <taxon>Arthropoda</taxon>
        <taxon>Hexapoda</taxon>
        <taxon>Insecta</taxon>
        <taxon>Pterygota</taxon>
        <taxon>Neoptera</taxon>
        <taxon>Endopterygota</taxon>
        <taxon>Hymenoptera</taxon>
        <taxon>Apocrita</taxon>
        <taxon>Proctotrupomorpha</taxon>
        <taxon>Chalcidoidea</taxon>
        <taxon>Pteromalidae</taxon>
        <taxon>Pteromalinae</taxon>
        <taxon>Nasonia</taxon>
    </lineage>
</organism>